<feature type="transmembrane region" description="Helical" evidence="2">
    <location>
        <begin position="237"/>
        <end position="263"/>
    </location>
</feature>
<keyword evidence="2" id="KW-0472">Membrane</keyword>
<protein>
    <recommendedName>
        <fullName evidence="3">DUF7802 domain-containing protein</fullName>
    </recommendedName>
</protein>
<feature type="transmembrane region" description="Helical" evidence="2">
    <location>
        <begin position="38"/>
        <end position="56"/>
    </location>
</feature>
<feature type="domain" description="DUF7802" evidence="3">
    <location>
        <begin position="22"/>
        <end position="383"/>
    </location>
</feature>
<evidence type="ECO:0000256" key="2">
    <source>
        <dbReference type="SAM" id="Phobius"/>
    </source>
</evidence>
<sequence>MESIMLNNDVRNGTSEVRPFSTEWLVSFKDPRVLWQEHWFALSLEVLNAAIVFLLLRNAKRKGCESFYVTIAAMISVCTFEILPLYPEEGYKLWWYHHGIINVLNQRVPSYIITSFAIVHYVAHNLTKKSNLPTYTRAFISAVAGLLMYLPYVWLAPRALLSLVHFDDPIFRTRLLDVPYMQMLVLFLLFFHTTQLSLENFEALEPQERNSNNYLWCSLVSGLVSGFYTIIEQYLLYLIFDLTLGLNIAVGFLVALAITFSIAKEEVKALKDKSFTIAGAFQPLKSKVFWGAAALMLFSSTLPLWLKVRDLKSSSAKLELGPCHAIHEVSNTSPLDIKRRQYICPEDGNHNFDFHCVDPVALQFGIKNRVNQYTVCGKEFDNPILTTTPITSENPSHHLHDKTSTRPGNSNNQRSASSSSDNSIQSCIAHDIPAPTQPKTNHSCSNPANYRASWFSATSLKLPLELLCTANPKHLLVRLLSRWWPVNPSGSTEEAHDPEIGALRCCVPGEMMQRIQSAIRLKVSNISLLDAIEQWRHVSSGDNPADLHQSWCKSVQNARGSHLWWEGPAFKNSEYPCRENL</sequence>
<evidence type="ECO:0000313" key="5">
    <source>
        <dbReference type="Proteomes" id="UP000807504"/>
    </source>
</evidence>
<reference evidence="4" key="1">
    <citation type="journal article" date="2020" name="bioRxiv">
        <title>Chromosome-level reference genome of the European wasp spider Argiope bruennichi: a resource for studies on range expansion and evolutionary adaptation.</title>
        <authorList>
            <person name="Sheffer M.M."/>
            <person name="Hoppe A."/>
            <person name="Krehenwinkel H."/>
            <person name="Uhl G."/>
            <person name="Kuss A.W."/>
            <person name="Jensen L."/>
            <person name="Jensen C."/>
            <person name="Gillespie R.G."/>
            <person name="Hoff K.J."/>
            <person name="Prost S."/>
        </authorList>
    </citation>
    <scope>NUCLEOTIDE SEQUENCE</scope>
</reference>
<evidence type="ECO:0000256" key="1">
    <source>
        <dbReference type="SAM" id="MobiDB-lite"/>
    </source>
</evidence>
<feature type="transmembrane region" description="Helical" evidence="2">
    <location>
        <begin position="213"/>
        <end position="231"/>
    </location>
</feature>
<dbReference type="InterPro" id="IPR056704">
    <property type="entry name" value="DUF7802"/>
</dbReference>
<organism evidence="4 5">
    <name type="scientific">Argiope bruennichi</name>
    <name type="common">Wasp spider</name>
    <name type="synonym">Aranea bruennichi</name>
    <dbReference type="NCBI Taxonomy" id="94029"/>
    <lineage>
        <taxon>Eukaryota</taxon>
        <taxon>Metazoa</taxon>
        <taxon>Ecdysozoa</taxon>
        <taxon>Arthropoda</taxon>
        <taxon>Chelicerata</taxon>
        <taxon>Arachnida</taxon>
        <taxon>Araneae</taxon>
        <taxon>Araneomorphae</taxon>
        <taxon>Entelegynae</taxon>
        <taxon>Araneoidea</taxon>
        <taxon>Araneidae</taxon>
        <taxon>Argiope</taxon>
    </lineage>
</organism>
<name>A0A8T0F1J0_ARGBR</name>
<feature type="compositionally biased region" description="Basic and acidic residues" evidence="1">
    <location>
        <begin position="395"/>
        <end position="404"/>
    </location>
</feature>
<keyword evidence="2" id="KW-1133">Transmembrane helix</keyword>
<evidence type="ECO:0000259" key="3">
    <source>
        <dbReference type="Pfam" id="PF25085"/>
    </source>
</evidence>
<feature type="transmembrane region" description="Helical" evidence="2">
    <location>
        <begin position="288"/>
        <end position="306"/>
    </location>
</feature>
<dbReference type="Pfam" id="PF25085">
    <property type="entry name" value="DUF7802"/>
    <property type="match status" value="1"/>
</dbReference>
<feature type="transmembrane region" description="Helical" evidence="2">
    <location>
        <begin position="106"/>
        <end position="123"/>
    </location>
</feature>
<dbReference type="EMBL" id="JABXBU010001863">
    <property type="protein sequence ID" value="KAF8782778.1"/>
    <property type="molecule type" value="Genomic_DNA"/>
</dbReference>
<feature type="compositionally biased region" description="Low complexity" evidence="1">
    <location>
        <begin position="409"/>
        <end position="422"/>
    </location>
</feature>
<reference evidence="4" key="2">
    <citation type="submission" date="2020-06" db="EMBL/GenBank/DDBJ databases">
        <authorList>
            <person name="Sheffer M."/>
        </authorList>
    </citation>
    <scope>NUCLEOTIDE SEQUENCE</scope>
</reference>
<feature type="region of interest" description="Disordered" evidence="1">
    <location>
        <begin position="387"/>
        <end position="422"/>
    </location>
</feature>
<dbReference type="Proteomes" id="UP000807504">
    <property type="component" value="Unassembled WGS sequence"/>
</dbReference>
<gene>
    <name evidence="4" type="ORF">HNY73_013020</name>
</gene>
<accession>A0A8T0F1J0</accession>
<feature type="transmembrane region" description="Helical" evidence="2">
    <location>
        <begin position="175"/>
        <end position="192"/>
    </location>
</feature>
<dbReference type="AlphaFoldDB" id="A0A8T0F1J0"/>
<comment type="caution">
    <text evidence="4">The sequence shown here is derived from an EMBL/GenBank/DDBJ whole genome shotgun (WGS) entry which is preliminary data.</text>
</comment>
<proteinExistence type="predicted"/>
<dbReference type="PANTHER" id="PTHR35982:SF1">
    <property type="entry name" value="SPIROCYCLASE, AVEC FAMILY"/>
    <property type="match status" value="1"/>
</dbReference>
<keyword evidence="5" id="KW-1185">Reference proteome</keyword>
<dbReference type="PANTHER" id="PTHR35982">
    <property type="entry name" value="AGAP005361-PA"/>
    <property type="match status" value="1"/>
</dbReference>
<feature type="transmembrane region" description="Helical" evidence="2">
    <location>
        <begin position="68"/>
        <end position="86"/>
    </location>
</feature>
<keyword evidence="2" id="KW-0812">Transmembrane</keyword>
<evidence type="ECO:0000313" key="4">
    <source>
        <dbReference type="EMBL" id="KAF8782778.1"/>
    </source>
</evidence>
<feature type="transmembrane region" description="Helical" evidence="2">
    <location>
        <begin position="135"/>
        <end position="155"/>
    </location>
</feature>